<dbReference type="CDD" id="cd00082">
    <property type="entry name" value="HisKA"/>
    <property type="match status" value="1"/>
</dbReference>
<feature type="domain" description="PAC" evidence="8">
    <location>
        <begin position="217"/>
        <end position="270"/>
    </location>
</feature>
<dbReference type="SUPFAM" id="SSF47384">
    <property type="entry name" value="Homodimeric domain of signal transducing histidine kinase"/>
    <property type="match status" value="1"/>
</dbReference>
<evidence type="ECO:0000256" key="3">
    <source>
        <dbReference type="ARBA" id="ARBA00022553"/>
    </source>
</evidence>
<feature type="domain" description="PAS" evidence="7">
    <location>
        <begin position="393"/>
        <end position="463"/>
    </location>
</feature>
<feature type="domain" description="PAS" evidence="7">
    <location>
        <begin position="267"/>
        <end position="336"/>
    </location>
</feature>
<dbReference type="CDD" id="cd00130">
    <property type="entry name" value="PAS"/>
    <property type="match status" value="4"/>
</dbReference>
<accession>A0ABW3AQ42</accession>
<dbReference type="InterPro" id="IPR003661">
    <property type="entry name" value="HisK_dim/P_dom"/>
</dbReference>
<dbReference type="PROSITE" id="PS50112">
    <property type="entry name" value="PAS"/>
    <property type="match status" value="4"/>
</dbReference>
<dbReference type="SMART" id="SM00091">
    <property type="entry name" value="PAS"/>
    <property type="match status" value="5"/>
</dbReference>
<proteinExistence type="predicted"/>
<protein>
    <recommendedName>
        <fullName evidence="2">histidine kinase</fullName>
        <ecNumber evidence="2">2.7.13.3</ecNumber>
    </recommendedName>
</protein>
<evidence type="ECO:0000256" key="1">
    <source>
        <dbReference type="ARBA" id="ARBA00000085"/>
    </source>
</evidence>
<dbReference type="NCBIfam" id="TIGR00229">
    <property type="entry name" value="sensory_box"/>
    <property type="match status" value="3"/>
</dbReference>
<evidence type="ECO:0000313" key="9">
    <source>
        <dbReference type="EMBL" id="MFD0792915.1"/>
    </source>
</evidence>
<dbReference type="InterPro" id="IPR000014">
    <property type="entry name" value="PAS"/>
</dbReference>
<dbReference type="PROSITE" id="PS50113">
    <property type="entry name" value="PAC"/>
    <property type="match status" value="4"/>
</dbReference>
<dbReference type="InterPro" id="IPR013655">
    <property type="entry name" value="PAS_fold_3"/>
</dbReference>
<dbReference type="PANTHER" id="PTHR43304">
    <property type="entry name" value="PHYTOCHROME-LIKE PROTEIN CPH1"/>
    <property type="match status" value="1"/>
</dbReference>
<gene>
    <name evidence="9" type="ORF">ACFQZX_04760</name>
</gene>
<dbReference type="InterPro" id="IPR000700">
    <property type="entry name" value="PAS-assoc_C"/>
</dbReference>
<feature type="domain" description="Histidine kinase" evidence="6">
    <location>
        <begin position="654"/>
        <end position="870"/>
    </location>
</feature>
<dbReference type="Gene3D" id="2.10.70.100">
    <property type="match status" value="1"/>
</dbReference>
<keyword evidence="4" id="KW-0808">Transferase</keyword>
<feature type="domain" description="PAC" evidence="8">
    <location>
        <begin position="86"/>
        <end position="140"/>
    </location>
</feature>
<dbReference type="Pfam" id="PF13426">
    <property type="entry name" value="PAS_9"/>
    <property type="match status" value="1"/>
</dbReference>
<feature type="domain" description="PAC" evidence="8">
    <location>
        <begin position="599"/>
        <end position="650"/>
    </location>
</feature>
<dbReference type="InterPro" id="IPR036890">
    <property type="entry name" value="HATPase_C_sf"/>
</dbReference>
<name>A0ABW3AQ42_9SPHI</name>
<comment type="caution">
    <text evidence="9">The sequence shown here is derived from an EMBL/GenBank/DDBJ whole genome shotgun (WGS) entry which is preliminary data.</text>
</comment>
<dbReference type="InterPro" id="IPR001610">
    <property type="entry name" value="PAC"/>
</dbReference>
<dbReference type="Gene3D" id="3.30.450.20">
    <property type="entry name" value="PAS domain"/>
    <property type="match status" value="5"/>
</dbReference>
<dbReference type="PANTHER" id="PTHR43304:SF1">
    <property type="entry name" value="PAC DOMAIN-CONTAINING PROTEIN"/>
    <property type="match status" value="1"/>
</dbReference>
<dbReference type="Pfam" id="PF02518">
    <property type="entry name" value="HATPase_c"/>
    <property type="match status" value="1"/>
</dbReference>
<dbReference type="CDD" id="cd00075">
    <property type="entry name" value="HATPase"/>
    <property type="match status" value="1"/>
</dbReference>
<evidence type="ECO:0000259" key="7">
    <source>
        <dbReference type="PROSITE" id="PS50112"/>
    </source>
</evidence>
<organism evidence="9 10">
    <name type="scientific">Mucilaginibacter litoreus</name>
    <dbReference type="NCBI Taxonomy" id="1048221"/>
    <lineage>
        <taxon>Bacteria</taxon>
        <taxon>Pseudomonadati</taxon>
        <taxon>Bacteroidota</taxon>
        <taxon>Sphingobacteriia</taxon>
        <taxon>Sphingobacteriales</taxon>
        <taxon>Sphingobacteriaceae</taxon>
        <taxon>Mucilaginibacter</taxon>
    </lineage>
</organism>
<dbReference type="RefSeq" id="WP_377111916.1">
    <property type="nucleotide sequence ID" value="NZ_JBHTHZ010000002.1"/>
</dbReference>
<dbReference type="InterPro" id="IPR004358">
    <property type="entry name" value="Sig_transdc_His_kin-like_C"/>
</dbReference>
<feature type="domain" description="PAS" evidence="7">
    <location>
        <begin position="526"/>
        <end position="596"/>
    </location>
</feature>
<keyword evidence="10" id="KW-1185">Reference proteome</keyword>
<keyword evidence="5" id="KW-0418">Kinase</keyword>
<dbReference type="EC" id="2.7.13.3" evidence="2"/>
<dbReference type="InterPro" id="IPR052162">
    <property type="entry name" value="Sensor_kinase/Photoreceptor"/>
</dbReference>
<feature type="domain" description="PAC" evidence="8">
    <location>
        <begin position="466"/>
        <end position="518"/>
    </location>
</feature>
<keyword evidence="3" id="KW-0597">Phosphoprotein</keyword>
<dbReference type="PROSITE" id="PS50109">
    <property type="entry name" value="HIS_KIN"/>
    <property type="match status" value="1"/>
</dbReference>
<dbReference type="InterPro" id="IPR013656">
    <property type="entry name" value="PAS_4"/>
</dbReference>
<dbReference type="Proteomes" id="UP001597010">
    <property type="component" value="Unassembled WGS sequence"/>
</dbReference>
<dbReference type="SMART" id="SM00086">
    <property type="entry name" value="PAC"/>
    <property type="match status" value="5"/>
</dbReference>
<dbReference type="Pfam" id="PF00512">
    <property type="entry name" value="HisKA"/>
    <property type="match status" value="1"/>
</dbReference>
<dbReference type="Pfam" id="PF08447">
    <property type="entry name" value="PAS_3"/>
    <property type="match status" value="3"/>
</dbReference>
<evidence type="ECO:0000256" key="4">
    <source>
        <dbReference type="ARBA" id="ARBA00022679"/>
    </source>
</evidence>
<dbReference type="InterPro" id="IPR036097">
    <property type="entry name" value="HisK_dim/P_sf"/>
</dbReference>
<dbReference type="PRINTS" id="PR00344">
    <property type="entry name" value="BCTRLSENSOR"/>
</dbReference>
<dbReference type="SUPFAM" id="SSF55785">
    <property type="entry name" value="PYP-like sensor domain (PAS domain)"/>
    <property type="match status" value="5"/>
</dbReference>
<dbReference type="SMART" id="SM00388">
    <property type="entry name" value="HisKA"/>
    <property type="match status" value="1"/>
</dbReference>
<sequence>MSYNQFGSADNENIFRTLVEESPSPVGLYIGPQLIISLVNKAILKVWDKDESVLGKTFGEALPEMQDQPFIGILQNVYKTGIPYEAYAEKVFLFVDGRLQTFYFNFNYQPLKNDKGEVWGILNTASDVTELVLTRQKLKDAEEQVRFALDAAELGTWDLDPVNETVAWDERCKQLYGFDGSDVVSYQDVLKHIHPQDRQFVDNAVSQALDPERGGFYDVEFRTIGAQDKTLRWLRCKGKAYFNQQGNCIRFAGTALDISAEIHDRDEQKRLITLIDNTSDFISLSDPDGNVTYINRAGKEMMGLSGDDVIKHNSEFVMPQELGKLREVINKGLLETGKWSGQVTYRHFKTGEPIPVQATSIMIFDDMGRPQGRASVARDLRRELADKQALTESEHLLQTITSASPAALWMCDKHGNITYVNKTWTDWTGQSYNRVLGSGWLSAILPEDHNRAFRKFIHDLNRQRPYEVDFRIRRKDGEIRWCIATGNPQYDANGEFTGYVGACTDVTEKTIIDIELQLKNGALNDQIRQFEFVTDFMPVQLWTARTTGEIDYVNRQTQHFFGLPAEDIIGDKWLQMVHPEDRDGCVTAWKEALQNGSLYQYEFRLRDRKGDYKWHLARALPFINDGQIVKWFGTNTDINEQKEMQRQKDEFLGIASHELKTPVTSIKAYAQVLGAMLSQEGEDKKAAMVMKMDAQLNRLTNLIGDLLDVTKINSGKILFNKVWFNLNEVIHDVVLDLQHTANRHILVMDFGETGDIYSDKERIGQVLTNLVTNAIKYSPHANRVIISTRREDDRVTVSVQDFGIGIPEDKKDKVFEQFYRVSGTKQHTFPGLGLGLYISNEIIRREGGRMWVNSIEGKGSTFCFSIPATLKS</sequence>
<dbReference type="SMART" id="SM00387">
    <property type="entry name" value="HATPase_c"/>
    <property type="match status" value="1"/>
</dbReference>
<evidence type="ECO:0000256" key="5">
    <source>
        <dbReference type="ARBA" id="ARBA00022777"/>
    </source>
</evidence>
<feature type="domain" description="PAS" evidence="7">
    <location>
        <begin position="141"/>
        <end position="212"/>
    </location>
</feature>
<evidence type="ECO:0000259" key="8">
    <source>
        <dbReference type="PROSITE" id="PS50113"/>
    </source>
</evidence>
<dbReference type="InterPro" id="IPR003594">
    <property type="entry name" value="HATPase_dom"/>
</dbReference>
<comment type="catalytic activity">
    <reaction evidence="1">
        <text>ATP + protein L-histidine = ADP + protein N-phospho-L-histidine.</text>
        <dbReference type="EC" id="2.7.13.3"/>
    </reaction>
</comment>
<dbReference type="Gene3D" id="1.10.287.130">
    <property type="match status" value="1"/>
</dbReference>
<dbReference type="Gene3D" id="3.30.565.10">
    <property type="entry name" value="Histidine kinase-like ATPase, C-terminal domain"/>
    <property type="match status" value="1"/>
</dbReference>
<dbReference type="InterPro" id="IPR035965">
    <property type="entry name" value="PAS-like_dom_sf"/>
</dbReference>
<dbReference type="Pfam" id="PF08448">
    <property type="entry name" value="PAS_4"/>
    <property type="match status" value="1"/>
</dbReference>
<evidence type="ECO:0000256" key="2">
    <source>
        <dbReference type="ARBA" id="ARBA00012438"/>
    </source>
</evidence>
<evidence type="ECO:0000259" key="6">
    <source>
        <dbReference type="PROSITE" id="PS50109"/>
    </source>
</evidence>
<evidence type="ECO:0000313" key="10">
    <source>
        <dbReference type="Proteomes" id="UP001597010"/>
    </source>
</evidence>
<dbReference type="EMBL" id="JBHTHZ010000002">
    <property type="protein sequence ID" value="MFD0792915.1"/>
    <property type="molecule type" value="Genomic_DNA"/>
</dbReference>
<reference evidence="10" key="1">
    <citation type="journal article" date="2019" name="Int. J. Syst. Evol. Microbiol.">
        <title>The Global Catalogue of Microorganisms (GCM) 10K type strain sequencing project: providing services to taxonomists for standard genome sequencing and annotation.</title>
        <authorList>
            <consortium name="The Broad Institute Genomics Platform"/>
            <consortium name="The Broad Institute Genome Sequencing Center for Infectious Disease"/>
            <person name="Wu L."/>
            <person name="Ma J."/>
        </authorList>
    </citation>
    <scope>NUCLEOTIDE SEQUENCE [LARGE SCALE GENOMIC DNA]</scope>
    <source>
        <strain evidence="10">CCUG 61484</strain>
    </source>
</reference>
<dbReference type="SUPFAM" id="SSF55874">
    <property type="entry name" value="ATPase domain of HSP90 chaperone/DNA topoisomerase II/histidine kinase"/>
    <property type="match status" value="1"/>
</dbReference>
<dbReference type="InterPro" id="IPR005467">
    <property type="entry name" value="His_kinase_dom"/>
</dbReference>